<dbReference type="PANTHER" id="PTHR33164">
    <property type="entry name" value="TRANSCRIPTIONAL REGULATOR, MARR FAMILY"/>
    <property type="match status" value="1"/>
</dbReference>
<sequence length="156" mass="16841">MLASSASGPQNDHVASVLVAVLPTLNRVLERRMAQDFPHPTLPEGQLTLLRLVEERAGITVRDAADALLMKSNNVSALVSQLTDLGLLERRRDAVDKRVAHLHPTALAAERLAEARGLKEAHMARLLETLTDGEQDALGAACGALLALTRHFYPAD</sequence>
<dbReference type="Pfam" id="PF12802">
    <property type="entry name" value="MarR_2"/>
    <property type="match status" value="1"/>
</dbReference>
<proteinExistence type="predicted"/>
<dbReference type="GO" id="GO:0003677">
    <property type="term" value="F:DNA binding"/>
    <property type="evidence" value="ECO:0007669"/>
    <property type="project" value="UniProtKB-KW"/>
</dbReference>
<dbReference type="SUPFAM" id="SSF46785">
    <property type="entry name" value="Winged helix' DNA-binding domain"/>
    <property type="match status" value="1"/>
</dbReference>
<dbReference type="Proteomes" id="UP000318186">
    <property type="component" value="Unassembled WGS sequence"/>
</dbReference>
<feature type="domain" description="HTH marR-type" evidence="1">
    <location>
        <begin position="15"/>
        <end position="147"/>
    </location>
</feature>
<reference evidence="2 3" key="1">
    <citation type="submission" date="2019-06" db="EMBL/GenBank/DDBJ databases">
        <title>Sequencing the genomes of 1000 actinobacteria strains.</title>
        <authorList>
            <person name="Klenk H.-P."/>
        </authorList>
    </citation>
    <scope>NUCLEOTIDE SEQUENCE [LARGE SCALE GENOMIC DNA]</scope>
    <source>
        <strain evidence="2 3">DSM 42059</strain>
    </source>
</reference>
<dbReference type="PANTHER" id="PTHR33164:SF103">
    <property type="entry name" value="REGULATORY PROTEIN MARR"/>
    <property type="match status" value="1"/>
</dbReference>
<dbReference type="GO" id="GO:0003700">
    <property type="term" value="F:DNA-binding transcription factor activity"/>
    <property type="evidence" value="ECO:0007669"/>
    <property type="project" value="InterPro"/>
</dbReference>
<protein>
    <submittedName>
        <fullName evidence="2">DNA-binding MarR family transcriptional regulator</fullName>
    </submittedName>
</protein>
<dbReference type="InterPro" id="IPR036390">
    <property type="entry name" value="WH_DNA-bd_sf"/>
</dbReference>
<dbReference type="SMART" id="SM00347">
    <property type="entry name" value="HTH_MARR"/>
    <property type="match status" value="1"/>
</dbReference>
<name>A0A561V3R5_9ACTN</name>
<evidence type="ECO:0000313" key="2">
    <source>
        <dbReference type="EMBL" id="TWG06250.1"/>
    </source>
</evidence>
<keyword evidence="2" id="KW-0238">DNA-binding</keyword>
<comment type="caution">
    <text evidence="2">The sequence shown here is derived from an EMBL/GenBank/DDBJ whole genome shotgun (WGS) entry which is preliminary data.</text>
</comment>
<evidence type="ECO:0000313" key="3">
    <source>
        <dbReference type="Proteomes" id="UP000318186"/>
    </source>
</evidence>
<dbReference type="InterPro" id="IPR036388">
    <property type="entry name" value="WH-like_DNA-bd_sf"/>
</dbReference>
<dbReference type="AlphaFoldDB" id="A0A561V3R5"/>
<dbReference type="Gene3D" id="1.10.10.10">
    <property type="entry name" value="Winged helix-like DNA-binding domain superfamily/Winged helix DNA-binding domain"/>
    <property type="match status" value="1"/>
</dbReference>
<dbReference type="EMBL" id="VIWW01000001">
    <property type="protein sequence ID" value="TWG06250.1"/>
    <property type="molecule type" value="Genomic_DNA"/>
</dbReference>
<organism evidence="2 3">
    <name type="scientific">Streptomyces brevispora</name>
    <dbReference type="NCBI Taxonomy" id="887462"/>
    <lineage>
        <taxon>Bacteria</taxon>
        <taxon>Bacillati</taxon>
        <taxon>Actinomycetota</taxon>
        <taxon>Actinomycetes</taxon>
        <taxon>Kitasatosporales</taxon>
        <taxon>Streptomycetaceae</taxon>
        <taxon>Streptomyces</taxon>
    </lineage>
</organism>
<dbReference type="PROSITE" id="PS50995">
    <property type="entry name" value="HTH_MARR_2"/>
    <property type="match status" value="1"/>
</dbReference>
<dbReference type="InterPro" id="IPR000835">
    <property type="entry name" value="HTH_MarR-typ"/>
</dbReference>
<accession>A0A561V3R5</accession>
<dbReference type="GO" id="GO:0006950">
    <property type="term" value="P:response to stress"/>
    <property type="evidence" value="ECO:0007669"/>
    <property type="project" value="TreeGrafter"/>
</dbReference>
<dbReference type="RefSeq" id="WP_145766061.1">
    <property type="nucleotide sequence ID" value="NZ_JBHJUX010000084.1"/>
</dbReference>
<dbReference type="OrthoDB" id="3295125at2"/>
<evidence type="ECO:0000259" key="1">
    <source>
        <dbReference type="PROSITE" id="PS50995"/>
    </source>
</evidence>
<dbReference type="InterPro" id="IPR039422">
    <property type="entry name" value="MarR/SlyA-like"/>
</dbReference>
<gene>
    <name evidence="2" type="ORF">FHX80_114745</name>
</gene>